<evidence type="ECO:0000256" key="7">
    <source>
        <dbReference type="ARBA" id="ARBA00023204"/>
    </source>
</evidence>
<dbReference type="InterPro" id="IPR036388">
    <property type="entry name" value="WH-like_DNA-bd_sf"/>
</dbReference>
<organism evidence="10 11">
    <name type="scientific">Desulfoscipio gibsoniae DSM 7213</name>
    <dbReference type="NCBI Taxonomy" id="767817"/>
    <lineage>
        <taxon>Bacteria</taxon>
        <taxon>Bacillati</taxon>
        <taxon>Bacillota</taxon>
        <taxon>Clostridia</taxon>
        <taxon>Eubacteriales</taxon>
        <taxon>Desulfallaceae</taxon>
        <taxon>Desulfoscipio</taxon>
    </lineage>
</organism>
<comment type="similarity">
    <text evidence="2">Belongs to the MGMT family.</text>
</comment>
<evidence type="ECO:0000313" key="10">
    <source>
        <dbReference type="EMBL" id="AGL00738.1"/>
    </source>
</evidence>
<keyword evidence="5 10" id="KW-0808">Transferase</keyword>
<dbReference type="HOGENOM" id="CLU_000445_52_2_9"/>
<dbReference type="Pfam" id="PF01035">
    <property type="entry name" value="DNA_binding_1"/>
    <property type="match status" value="1"/>
</dbReference>
<dbReference type="InterPro" id="IPR001497">
    <property type="entry name" value="MethylDNA_cys_MeTrfase_AS"/>
</dbReference>
<comment type="catalytic activity">
    <reaction evidence="1">
        <text>a 4-O-methyl-thymidine in DNA + L-cysteinyl-[protein] = a thymidine in DNA + S-methyl-L-cysteinyl-[protein]</text>
        <dbReference type="Rhea" id="RHEA:53428"/>
        <dbReference type="Rhea" id="RHEA-COMP:10131"/>
        <dbReference type="Rhea" id="RHEA-COMP:10132"/>
        <dbReference type="Rhea" id="RHEA-COMP:13555"/>
        <dbReference type="Rhea" id="RHEA-COMP:13556"/>
        <dbReference type="ChEBI" id="CHEBI:29950"/>
        <dbReference type="ChEBI" id="CHEBI:82612"/>
        <dbReference type="ChEBI" id="CHEBI:137386"/>
        <dbReference type="ChEBI" id="CHEBI:137387"/>
        <dbReference type="EC" id="2.1.1.63"/>
    </reaction>
</comment>
<dbReference type="EMBL" id="CP003273">
    <property type="protein sequence ID" value="AGL00738.1"/>
    <property type="molecule type" value="Genomic_DNA"/>
</dbReference>
<dbReference type="InterPro" id="IPR036217">
    <property type="entry name" value="MethylDNA_cys_MeTrfase_DNAb"/>
</dbReference>
<dbReference type="GO" id="GO:0032259">
    <property type="term" value="P:methylation"/>
    <property type="evidence" value="ECO:0007669"/>
    <property type="project" value="UniProtKB-KW"/>
</dbReference>
<dbReference type="STRING" id="767817.Desgi_1217"/>
<evidence type="ECO:0000256" key="4">
    <source>
        <dbReference type="ARBA" id="ARBA00022603"/>
    </source>
</evidence>
<dbReference type="GO" id="GO:0003908">
    <property type="term" value="F:methylated-DNA-[protein]-cysteine S-methyltransferase activity"/>
    <property type="evidence" value="ECO:0007669"/>
    <property type="project" value="UniProtKB-EC"/>
</dbReference>
<evidence type="ECO:0000256" key="5">
    <source>
        <dbReference type="ARBA" id="ARBA00022679"/>
    </source>
</evidence>
<dbReference type="Proteomes" id="UP000013520">
    <property type="component" value="Chromosome"/>
</dbReference>
<dbReference type="Gene3D" id="1.10.10.10">
    <property type="entry name" value="Winged helix-like DNA-binding domain superfamily/Winged helix DNA-binding domain"/>
    <property type="match status" value="1"/>
</dbReference>
<keyword evidence="4 10" id="KW-0489">Methyltransferase</keyword>
<dbReference type="PANTHER" id="PTHR10815:SF13">
    <property type="entry name" value="METHYLATED-DNA--PROTEIN-CYSTEINE METHYLTRANSFERASE"/>
    <property type="match status" value="1"/>
</dbReference>
<dbReference type="InterPro" id="IPR014048">
    <property type="entry name" value="MethylDNA_cys_MeTrfase_DNA-bd"/>
</dbReference>
<dbReference type="AlphaFoldDB" id="R4KC13"/>
<name>R4KC13_9FIRM</name>
<keyword evidence="6" id="KW-0227">DNA damage</keyword>
<accession>R4KC13</accession>
<dbReference type="eggNOG" id="COG0350">
    <property type="taxonomic scope" value="Bacteria"/>
</dbReference>
<evidence type="ECO:0000256" key="1">
    <source>
        <dbReference type="ARBA" id="ARBA00001286"/>
    </source>
</evidence>
<dbReference type="NCBIfam" id="TIGR00589">
    <property type="entry name" value="ogt"/>
    <property type="match status" value="1"/>
</dbReference>
<evidence type="ECO:0000256" key="8">
    <source>
        <dbReference type="ARBA" id="ARBA00049348"/>
    </source>
</evidence>
<evidence type="ECO:0000256" key="2">
    <source>
        <dbReference type="ARBA" id="ARBA00008711"/>
    </source>
</evidence>
<keyword evidence="11" id="KW-1185">Reference proteome</keyword>
<evidence type="ECO:0000313" key="11">
    <source>
        <dbReference type="Proteomes" id="UP000013520"/>
    </source>
</evidence>
<comment type="catalytic activity">
    <reaction evidence="8">
        <text>a 6-O-methyl-2'-deoxyguanosine in DNA + L-cysteinyl-[protein] = S-methyl-L-cysteinyl-[protein] + a 2'-deoxyguanosine in DNA</text>
        <dbReference type="Rhea" id="RHEA:24000"/>
        <dbReference type="Rhea" id="RHEA-COMP:10131"/>
        <dbReference type="Rhea" id="RHEA-COMP:10132"/>
        <dbReference type="Rhea" id="RHEA-COMP:11367"/>
        <dbReference type="Rhea" id="RHEA-COMP:11368"/>
        <dbReference type="ChEBI" id="CHEBI:29950"/>
        <dbReference type="ChEBI" id="CHEBI:82612"/>
        <dbReference type="ChEBI" id="CHEBI:85445"/>
        <dbReference type="ChEBI" id="CHEBI:85448"/>
        <dbReference type="EC" id="2.1.1.63"/>
    </reaction>
</comment>
<gene>
    <name evidence="10" type="ORF">Desgi_1217</name>
</gene>
<feature type="domain" description="Methylated-DNA-[protein]-cysteine S-methyltransferase DNA binding" evidence="9">
    <location>
        <begin position="104"/>
        <end position="184"/>
    </location>
</feature>
<dbReference type="OrthoDB" id="9789813at2"/>
<dbReference type="PROSITE" id="PS00374">
    <property type="entry name" value="MGMT"/>
    <property type="match status" value="1"/>
</dbReference>
<proteinExistence type="inferred from homology"/>
<dbReference type="FunFam" id="1.10.10.10:FF:000214">
    <property type="entry name" value="Methylated-DNA--protein-cysteine methyltransferase"/>
    <property type="match status" value="1"/>
</dbReference>
<sequence>MAYIDKEVGSRRLKPDPLIWTIATAAGWVGAARSETGLVALTLPQASVEECVRSLTQLGVQEGCSVVPPEPGHVLAGLAQALNRYFSGEPERLDFPVDWTVFTPFQQRVLQVVQGIRRGELLSYGQVAAQINCPRASRAVGGALGANHILLVVPCHRVIRSDGTLGGFGSGLAWKVRLLTVEGINPGPGGKYRLF</sequence>
<reference evidence="10 11" key="1">
    <citation type="submission" date="2012-01" db="EMBL/GenBank/DDBJ databases">
        <title>Complete sequence of Desulfotomaculum gibsoniae DSM 7213.</title>
        <authorList>
            <consortium name="US DOE Joint Genome Institute"/>
            <person name="Lucas S."/>
            <person name="Han J."/>
            <person name="Lapidus A."/>
            <person name="Cheng J.-F."/>
            <person name="Goodwin L."/>
            <person name="Pitluck S."/>
            <person name="Peters L."/>
            <person name="Ovchinnikova G."/>
            <person name="Teshima H."/>
            <person name="Detter J.C."/>
            <person name="Han C."/>
            <person name="Tapia R."/>
            <person name="Land M."/>
            <person name="Hauser L."/>
            <person name="Kyrpides N."/>
            <person name="Ivanova N."/>
            <person name="Pagani I."/>
            <person name="Parshina S."/>
            <person name="Plugge C."/>
            <person name="Muyzer G."/>
            <person name="Kuever J."/>
            <person name="Ivanova A."/>
            <person name="Nazina T."/>
            <person name="Klenk H.-P."/>
            <person name="Brambilla E."/>
            <person name="Spring S."/>
            <person name="Stams A.F."/>
            <person name="Woyke T."/>
        </authorList>
    </citation>
    <scope>NUCLEOTIDE SEQUENCE [LARGE SCALE GENOMIC DNA]</scope>
    <source>
        <strain evidence="10 11">DSM 7213</strain>
    </source>
</reference>
<keyword evidence="7" id="KW-0234">DNA repair</keyword>
<dbReference type="KEGG" id="dgi:Desgi_1217"/>
<dbReference type="PANTHER" id="PTHR10815">
    <property type="entry name" value="METHYLATED-DNA--PROTEIN-CYSTEINE METHYLTRANSFERASE"/>
    <property type="match status" value="1"/>
</dbReference>
<dbReference type="CDD" id="cd06445">
    <property type="entry name" value="ATase"/>
    <property type="match status" value="1"/>
</dbReference>
<evidence type="ECO:0000256" key="3">
    <source>
        <dbReference type="ARBA" id="ARBA00011918"/>
    </source>
</evidence>
<dbReference type="RefSeq" id="WP_006523756.1">
    <property type="nucleotide sequence ID" value="NC_021184.1"/>
</dbReference>
<protein>
    <recommendedName>
        <fullName evidence="3">methylated-DNA--[protein]-cysteine S-methyltransferase</fullName>
        <ecNumber evidence="3">2.1.1.63</ecNumber>
    </recommendedName>
</protein>
<dbReference type="EC" id="2.1.1.63" evidence="3"/>
<evidence type="ECO:0000259" key="9">
    <source>
        <dbReference type="Pfam" id="PF01035"/>
    </source>
</evidence>
<evidence type="ECO:0000256" key="6">
    <source>
        <dbReference type="ARBA" id="ARBA00022763"/>
    </source>
</evidence>
<dbReference type="GO" id="GO:0006281">
    <property type="term" value="P:DNA repair"/>
    <property type="evidence" value="ECO:0007669"/>
    <property type="project" value="UniProtKB-KW"/>
</dbReference>
<dbReference type="SUPFAM" id="SSF46767">
    <property type="entry name" value="Methylated DNA-protein cysteine methyltransferase, C-terminal domain"/>
    <property type="match status" value="1"/>
</dbReference>